<dbReference type="EMBL" id="GFPF01001602">
    <property type="protein sequence ID" value="MAA12748.1"/>
    <property type="molecule type" value="Transcribed_RNA"/>
</dbReference>
<sequence length="100" mass="11480">MFSNKTSFTWKIISNRYLGWNVLLQLCDFQSWIMQFYVLLISSIMAEQPYLKAIDTNALICCNTFAGNCMACVELVLIDALGTIYATWETFDILLFELGL</sequence>
<evidence type="ECO:0000313" key="1">
    <source>
        <dbReference type="EMBL" id="MAA12748.1"/>
    </source>
</evidence>
<name>A0A224Y5A8_9ACAR</name>
<accession>A0A224Y5A8</accession>
<reference evidence="1" key="1">
    <citation type="journal article" date="2017" name="Parasit. Vectors">
        <title>Sialotranscriptomics of Rhipicephalus zambeziensis reveals intricate expression profiles of secretory proteins and suggests tight temporal transcriptional regulation during blood-feeding.</title>
        <authorList>
            <person name="de Castro M.H."/>
            <person name="de Klerk D."/>
            <person name="Pienaar R."/>
            <person name="Rees D.J.G."/>
            <person name="Mans B.J."/>
        </authorList>
    </citation>
    <scope>NUCLEOTIDE SEQUENCE</scope>
    <source>
        <tissue evidence="1">Salivary glands</tissue>
    </source>
</reference>
<protein>
    <submittedName>
        <fullName evidence="1">Uncharacterized protein</fullName>
    </submittedName>
</protein>
<organism evidence="1">
    <name type="scientific">Rhipicephalus zambeziensis</name>
    <dbReference type="NCBI Taxonomy" id="60191"/>
    <lineage>
        <taxon>Eukaryota</taxon>
        <taxon>Metazoa</taxon>
        <taxon>Ecdysozoa</taxon>
        <taxon>Arthropoda</taxon>
        <taxon>Chelicerata</taxon>
        <taxon>Arachnida</taxon>
        <taxon>Acari</taxon>
        <taxon>Parasitiformes</taxon>
        <taxon>Ixodida</taxon>
        <taxon>Ixodoidea</taxon>
        <taxon>Ixodidae</taxon>
        <taxon>Rhipicephalinae</taxon>
        <taxon>Rhipicephalus</taxon>
        <taxon>Rhipicephalus</taxon>
    </lineage>
</organism>
<proteinExistence type="predicted"/>
<dbReference type="AlphaFoldDB" id="A0A224Y5A8"/>